<dbReference type="SMART" id="SM00282">
    <property type="entry name" value="LamG"/>
    <property type="match status" value="3"/>
</dbReference>
<protein>
    <submittedName>
        <fullName evidence="20">Heparan sulfate proteoglycan 2</fullName>
    </submittedName>
</protein>
<dbReference type="STRING" id="7868.ENSCMIP00000005367"/>
<dbReference type="PROSITE" id="PS01248">
    <property type="entry name" value="EGF_LAM_1"/>
    <property type="match status" value="6"/>
</dbReference>
<feature type="disulfide bond" evidence="12">
    <location>
        <begin position="3139"/>
        <end position="3148"/>
    </location>
</feature>
<dbReference type="Pfam" id="PF07679">
    <property type="entry name" value="I-set"/>
    <property type="match status" value="5"/>
</dbReference>
<feature type="domain" description="Ig-like" evidence="18">
    <location>
        <begin position="2358"/>
        <end position="2441"/>
    </location>
</feature>
<dbReference type="Ensembl" id="ENSCMIT00000005553.1">
    <property type="protein sequence ID" value="ENSCMIP00000005367.1"/>
    <property type="gene ID" value="ENSCMIG00000002943.1"/>
</dbReference>
<evidence type="ECO:0000256" key="3">
    <source>
        <dbReference type="ARBA" id="ARBA00022530"/>
    </source>
</evidence>
<dbReference type="GO" id="GO:0043005">
    <property type="term" value="C:neuron projection"/>
    <property type="evidence" value="ECO:0007669"/>
    <property type="project" value="TreeGrafter"/>
</dbReference>
<dbReference type="InterPro" id="IPR013320">
    <property type="entry name" value="ConA-like_dom_sf"/>
</dbReference>
<evidence type="ECO:0000259" key="15">
    <source>
        <dbReference type="PROSITE" id="PS50025"/>
    </source>
</evidence>
<evidence type="ECO:0000256" key="14">
    <source>
        <dbReference type="PROSITE-ProRule" id="PRU00460"/>
    </source>
</evidence>
<dbReference type="PROSITE" id="PS01209">
    <property type="entry name" value="LDLRA_1"/>
    <property type="match status" value="2"/>
</dbReference>
<dbReference type="GeneTree" id="ENSGT00940000156670"/>
<feature type="disulfide bond" evidence="14">
    <location>
        <begin position="1504"/>
        <end position="1513"/>
    </location>
</feature>
<feature type="domain" description="Ig-like" evidence="18">
    <location>
        <begin position="2186"/>
        <end position="2224"/>
    </location>
</feature>
<feature type="domain" description="Ig-like" evidence="18">
    <location>
        <begin position="1892"/>
        <end position="1977"/>
    </location>
</feature>
<dbReference type="Gene3D" id="2.60.40.10">
    <property type="entry name" value="Immunoglobulins"/>
    <property type="match status" value="13"/>
</dbReference>
<dbReference type="PROSITE" id="PS50068">
    <property type="entry name" value="LDLRA_2"/>
    <property type="match status" value="4"/>
</dbReference>
<feature type="disulfide bond" evidence="12">
    <location>
        <begin position="3120"/>
        <end position="3137"/>
    </location>
</feature>
<feature type="domain" description="Laminin G" evidence="15">
    <location>
        <begin position="2898"/>
        <end position="3075"/>
    </location>
</feature>
<dbReference type="Pfam" id="PF00008">
    <property type="entry name" value="EGF"/>
    <property type="match status" value="2"/>
</dbReference>
<feature type="domain" description="Ig-like" evidence="18">
    <location>
        <begin position="2721"/>
        <end position="2805"/>
    </location>
</feature>
<evidence type="ECO:0000259" key="16">
    <source>
        <dbReference type="PROSITE" id="PS50026"/>
    </source>
</evidence>
<dbReference type="PROSITE" id="PS50027">
    <property type="entry name" value="EGF_LAM_2"/>
    <property type="match status" value="4"/>
</dbReference>
<dbReference type="SUPFAM" id="SSF48726">
    <property type="entry name" value="Immunoglobulin"/>
    <property type="match status" value="13"/>
</dbReference>
<dbReference type="PROSITE" id="PS00022">
    <property type="entry name" value="EGF_1"/>
    <property type="match status" value="4"/>
</dbReference>
<dbReference type="InParanoid" id="A0A4W3GQJ6"/>
<reference evidence="21" key="3">
    <citation type="journal article" date="2014" name="Nature">
        <title>Elephant shark genome provides unique insights into gnathostome evolution.</title>
        <authorList>
            <consortium name="International Elephant Shark Genome Sequencing Consortium"/>
            <person name="Venkatesh B."/>
            <person name="Lee A.P."/>
            <person name="Ravi V."/>
            <person name="Maurya A.K."/>
            <person name="Lian M.M."/>
            <person name="Swann J.B."/>
            <person name="Ohta Y."/>
            <person name="Flajnik M.F."/>
            <person name="Sutoh Y."/>
            <person name="Kasahara M."/>
            <person name="Hoon S."/>
            <person name="Gangu V."/>
            <person name="Roy S.W."/>
            <person name="Irimia M."/>
            <person name="Korzh V."/>
            <person name="Kondrychyn I."/>
            <person name="Lim Z.W."/>
            <person name="Tay B.H."/>
            <person name="Tohari S."/>
            <person name="Kong K.W."/>
            <person name="Ho S."/>
            <person name="Lorente-Galdos B."/>
            <person name="Quilez J."/>
            <person name="Marques-Bonet T."/>
            <person name="Raney B.J."/>
            <person name="Ingham P.W."/>
            <person name="Tay A."/>
            <person name="Hillier L.W."/>
            <person name="Minx P."/>
            <person name="Boehm T."/>
            <person name="Wilson R.K."/>
            <person name="Brenner S."/>
            <person name="Warren W.C."/>
        </authorList>
    </citation>
    <scope>NUCLEOTIDE SEQUENCE [LARGE SCALE GENOMIC DNA]</scope>
</reference>
<evidence type="ECO:0000313" key="21">
    <source>
        <dbReference type="Proteomes" id="UP000314986"/>
    </source>
</evidence>
<dbReference type="Proteomes" id="UP000314986">
    <property type="component" value="Unassembled WGS sequence"/>
</dbReference>
<dbReference type="InterPro" id="IPR000034">
    <property type="entry name" value="Laminin_IV"/>
</dbReference>
<feature type="disulfide bond" evidence="13">
    <location>
        <begin position="280"/>
        <end position="295"/>
    </location>
</feature>
<feature type="domain" description="Laminin EGF-like" evidence="17">
    <location>
        <begin position="1103"/>
        <end position="1152"/>
    </location>
</feature>
<dbReference type="InterPro" id="IPR001881">
    <property type="entry name" value="EGF-like_Ca-bd_dom"/>
</dbReference>
<dbReference type="InterPro" id="IPR000742">
    <property type="entry name" value="EGF"/>
</dbReference>
<dbReference type="Pfam" id="PF00052">
    <property type="entry name" value="Laminin_B"/>
    <property type="match status" value="3"/>
</dbReference>
<dbReference type="SMART" id="SM00181">
    <property type="entry name" value="EGF"/>
    <property type="match status" value="10"/>
</dbReference>
<proteinExistence type="predicted"/>
<dbReference type="GO" id="GO:0030154">
    <property type="term" value="P:cell differentiation"/>
    <property type="evidence" value="ECO:0007669"/>
    <property type="project" value="UniProtKB-ARBA"/>
</dbReference>
<feature type="domain" description="Ig-like" evidence="18">
    <location>
        <begin position="1804"/>
        <end position="1883"/>
    </location>
</feature>
<keyword evidence="5" id="KW-0732">Signal</keyword>
<feature type="domain" description="EGF-like" evidence="16">
    <location>
        <begin position="3331"/>
        <end position="3368"/>
    </location>
</feature>
<dbReference type="InterPro" id="IPR001791">
    <property type="entry name" value="Laminin_G"/>
</dbReference>
<evidence type="ECO:0000256" key="10">
    <source>
        <dbReference type="ARBA" id="ARBA00023292"/>
    </source>
</evidence>
<feature type="domain" description="Laminin IV type A" evidence="19">
    <location>
        <begin position="885"/>
        <end position="1069"/>
    </location>
</feature>
<dbReference type="CDD" id="cd00055">
    <property type="entry name" value="EGF_Lam"/>
    <property type="match status" value="6"/>
</dbReference>
<dbReference type="InterPro" id="IPR003598">
    <property type="entry name" value="Ig_sub2"/>
</dbReference>
<dbReference type="CDD" id="cd00054">
    <property type="entry name" value="EGF_CA"/>
    <property type="match status" value="3"/>
</dbReference>
<dbReference type="FunFam" id="2.60.40.10:FF:000349">
    <property type="entry name" value="Basement membrane-specific heparan sulfate proteoglycan core protein"/>
    <property type="match status" value="1"/>
</dbReference>
<feature type="domain" description="Ig-like" evidence="18">
    <location>
        <begin position="1687"/>
        <end position="1781"/>
    </location>
</feature>
<dbReference type="FunFam" id="2.60.120.200:FF:000076">
    <property type="entry name" value="basement membrane-specific heparan sulfate proteoglycan core protein-like"/>
    <property type="match status" value="1"/>
</dbReference>
<dbReference type="Gene3D" id="2.60.120.200">
    <property type="match status" value="3"/>
</dbReference>
<feature type="disulfide bond" evidence="13">
    <location>
        <begin position="261"/>
        <end position="273"/>
    </location>
</feature>
<dbReference type="FunFam" id="2.10.25.10:FF:000185">
    <property type="entry name" value="basement membrane-specific heparan sulfate proteoglycan core protein-like"/>
    <property type="match status" value="1"/>
</dbReference>
<dbReference type="Pfam" id="PF13927">
    <property type="entry name" value="Ig_3"/>
    <property type="match status" value="8"/>
</dbReference>
<keyword evidence="2" id="KW-0964">Secreted</keyword>
<feature type="domain" description="Laminin IV type A" evidence="19">
    <location>
        <begin position="521"/>
        <end position="706"/>
    </location>
</feature>
<evidence type="ECO:0000256" key="12">
    <source>
        <dbReference type="PROSITE-ProRule" id="PRU00076"/>
    </source>
</evidence>
<dbReference type="Pfam" id="PF24973">
    <property type="entry name" value="EGF_LMN_ATRN"/>
    <property type="match status" value="3"/>
</dbReference>
<evidence type="ECO:0000259" key="19">
    <source>
        <dbReference type="PROSITE" id="PS51115"/>
    </source>
</evidence>
<evidence type="ECO:0000256" key="7">
    <source>
        <dbReference type="ARBA" id="ARBA00022869"/>
    </source>
</evidence>
<feature type="domain" description="Ig-like" evidence="18">
    <location>
        <begin position="2276"/>
        <end position="2310"/>
    </location>
</feature>
<dbReference type="InterPro" id="IPR007110">
    <property type="entry name" value="Ig-like_dom"/>
</dbReference>
<dbReference type="FunFam" id="2.10.25.10:FF:000033">
    <property type="entry name" value="Laminin subunit alpha 2"/>
    <property type="match status" value="2"/>
</dbReference>
<feature type="disulfide bond" evidence="13">
    <location>
        <begin position="364"/>
        <end position="379"/>
    </location>
</feature>
<comment type="caution">
    <text evidence="12">Lacks conserved residue(s) required for the propagation of feature annotation.</text>
</comment>
<feature type="domain" description="Laminin EGF-like" evidence="17">
    <location>
        <begin position="740"/>
        <end position="789"/>
    </location>
</feature>
<dbReference type="GO" id="GO:0005509">
    <property type="term" value="F:calcium ion binding"/>
    <property type="evidence" value="ECO:0007669"/>
    <property type="project" value="InterPro"/>
</dbReference>
<feature type="domain" description="EGF-like" evidence="16">
    <location>
        <begin position="3071"/>
        <end position="3108"/>
    </location>
</feature>
<dbReference type="FunFam" id="4.10.400.10:FF:000058">
    <property type="entry name" value="Basement membrane-specific heparan sulfate proteoglycan core protein"/>
    <property type="match status" value="1"/>
</dbReference>
<dbReference type="CDD" id="cd00112">
    <property type="entry name" value="LDLa"/>
    <property type="match status" value="4"/>
</dbReference>
<dbReference type="GO" id="GO:0072359">
    <property type="term" value="P:circulatory system development"/>
    <property type="evidence" value="ECO:0007669"/>
    <property type="project" value="UniProtKB-ARBA"/>
</dbReference>
<feature type="domain" description="Ig-like" evidence="18">
    <location>
        <begin position="2810"/>
        <end position="2892"/>
    </location>
</feature>
<reference evidence="20" key="4">
    <citation type="submission" date="2025-08" db="UniProtKB">
        <authorList>
            <consortium name="Ensembl"/>
        </authorList>
    </citation>
    <scope>IDENTIFICATION</scope>
</reference>
<dbReference type="CDD" id="cd00110">
    <property type="entry name" value="LamG"/>
    <property type="match status" value="3"/>
</dbReference>
<dbReference type="SMART" id="SM00180">
    <property type="entry name" value="EGF_Lam"/>
    <property type="match status" value="6"/>
</dbReference>
<keyword evidence="6" id="KW-0677">Repeat</keyword>
<dbReference type="FunFam" id="2.60.120.200:FF:000072">
    <property type="entry name" value="basement membrane-specific heparan sulfate proteoglycan core protein-like"/>
    <property type="match status" value="1"/>
</dbReference>
<dbReference type="FunFam" id="2.60.40.10:FF:000709">
    <property type="entry name" value="basement membrane-specific heparan sulfate proteoglycan core protein"/>
    <property type="match status" value="1"/>
</dbReference>
<name>A0A4W3GQJ6_CALMI</name>
<evidence type="ECO:0000256" key="1">
    <source>
        <dbReference type="ARBA" id="ARBA00004302"/>
    </source>
</evidence>
<dbReference type="InterPro" id="IPR051170">
    <property type="entry name" value="Neural/epithelial_adhesion"/>
</dbReference>
<evidence type="ECO:0000256" key="4">
    <source>
        <dbReference type="ARBA" id="ARBA00022536"/>
    </source>
</evidence>
<evidence type="ECO:0000256" key="5">
    <source>
        <dbReference type="ARBA" id="ARBA00022729"/>
    </source>
</evidence>
<evidence type="ECO:0000313" key="20">
    <source>
        <dbReference type="Ensembl" id="ENSCMIP00000005367.1"/>
    </source>
</evidence>
<reference evidence="20" key="5">
    <citation type="submission" date="2025-09" db="UniProtKB">
        <authorList>
            <consortium name="Ensembl"/>
        </authorList>
    </citation>
    <scope>IDENTIFICATION</scope>
</reference>
<dbReference type="InterPro" id="IPR023415">
    <property type="entry name" value="LDLR_class-A_CS"/>
</dbReference>
<evidence type="ECO:0000259" key="17">
    <source>
        <dbReference type="PROSITE" id="PS50027"/>
    </source>
</evidence>
<accession>A0A4W3GQJ6</accession>
<keyword evidence="10 14" id="KW-0424">Laminin EGF-like domain</keyword>
<dbReference type="PROSITE" id="PS01186">
    <property type="entry name" value="EGF_2"/>
    <property type="match status" value="2"/>
</dbReference>
<dbReference type="SMART" id="SM00281">
    <property type="entry name" value="LamB"/>
    <property type="match status" value="3"/>
</dbReference>
<feature type="disulfide bond" evidence="14">
    <location>
        <begin position="1122"/>
        <end position="1131"/>
    </location>
</feature>
<feature type="disulfide bond" evidence="13">
    <location>
        <begin position="308"/>
        <end position="326"/>
    </location>
</feature>
<dbReference type="SMART" id="SM00192">
    <property type="entry name" value="LDLa"/>
    <property type="match status" value="4"/>
</dbReference>
<feature type="disulfide bond" evidence="14">
    <location>
        <begin position="759"/>
        <end position="768"/>
    </location>
</feature>
<keyword evidence="8 12" id="KW-1015">Disulfide bond</keyword>
<keyword evidence="7" id="KW-0084">Basement membrane</keyword>
<dbReference type="OMA" id="ISCFCAG"/>
<dbReference type="Pfam" id="PF00053">
    <property type="entry name" value="EGF_laminin"/>
    <property type="match status" value="6"/>
</dbReference>
<dbReference type="SUPFAM" id="SSF57424">
    <property type="entry name" value="LDL receptor-like module"/>
    <property type="match status" value="4"/>
</dbReference>
<feature type="domain" description="Laminin EGF-like" evidence="17">
    <location>
        <begin position="1198"/>
        <end position="1247"/>
    </location>
</feature>
<feature type="disulfide bond" evidence="13">
    <location>
        <begin position="201"/>
        <end position="216"/>
    </location>
</feature>
<keyword evidence="3" id="KW-0272">Extracellular matrix</keyword>
<feature type="disulfide bond" evidence="13">
    <location>
        <begin position="320"/>
        <end position="335"/>
    </location>
</feature>
<dbReference type="FunFam" id="2.10.25.10:FF:000106">
    <property type="entry name" value="Heparan sulfate proteoglycan 2"/>
    <property type="match status" value="3"/>
</dbReference>
<dbReference type="SMART" id="SM00409">
    <property type="entry name" value="IG"/>
    <property type="match status" value="12"/>
</dbReference>
<dbReference type="SMART" id="SM00179">
    <property type="entry name" value="EGF_CA"/>
    <property type="match status" value="3"/>
</dbReference>
<dbReference type="InterPro" id="IPR003599">
    <property type="entry name" value="Ig_sub"/>
</dbReference>
<feature type="domain" description="Laminin IV type A" evidence="19">
    <location>
        <begin position="1275"/>
        <end position="1451"/>
    </location>
</feature>
<sequence length="3602" mass="392830">HSRGIFASLFFSKNTSIFTTIYSRWHRVPTAGNHSDTRQFAFSFPETRKTFSIVIFRYNDIPLDSVAVYYRVLVNFTKSIEYDDELEDFNSERFTEVSEAIIDTLESQFIRIPGEQTVTVVLIEKVGEDIIVQLDVGSEGNNNDQEIEDVVYSMARSGSFGPYQSSTSGFLFRRLGTGMENRFLTEFTCKSGDCIPIAYFCDDQPDCLDMSDEDECAVPTARPIPTRTQLRTTPATQTRTLTPRLPVMAPTTDRALPLRPCSTDQAVCQNGQCIPRDYLCDSEKDCEDGSDELDCGTQSPCEPNEFKCRNGHCALKLWRCDGDTDCADGSDEEYCPTKGPGDMCAPEQFVCVSSRTCIPASYQCDEEPDCPDRSDEFGCTSPQVVTLPEETVQTTRGATVTLTCVATGVPTPIITWRLNWGPIPVSSRTSMTSQNGQGTLIIRDVKESDQGAYTCEAINAKGMIFAIPDAVLILRSNSGNCPGGHFSVDGSQRCIPCFCFGVTKICDATGRYQTQISLRFNENDDFKGVSVTVPAQSGTPPLSTSQILVDTDSAELQLVDLSRRFLNHDSFWTLPRQFLGNKVDSYGGFLRYKIRYSLGRGQSEPENKADVIIVGNGKKLIYKVKRPSQPSVTNQKEIQFLEDNWQHASGGAVTREDLMMALVNLEKLMIRAKYDNRMASVGLSDVVMDTTTAGFTRLGKAQMVEECRCPTGYTGLSCETCAAGFNRIQTSPYLGTCNGCNCNSHASTCDKVTGHCLSCQHNTEGSRCDKCRAGYFGNPTLGTPSDCMPCPCPFTGPSRRFSNTCFLDTDKRPTCDACAEGYTGRRCEKCASGYEGNPMIEGGGCKQLNVVGRLCNKCSPGSFHLDAANVAGCLTCFCMGVTQQCASSTWHRDQVSPQPAKRLVTLWLIQTVWFGIVFDAYHRTCSQAVGFVLNPFVYQSMCNFQVTSYGGELRYIILHRVSPGSPPIIDRPDVVLQGNNIFLEYYSTSRPKPGVPTTFTVPLRESGWRRTNGQPCSREHLLMALAQIDLLMIRATFAEKMLETRISKIRMDIAVPHYTGQEQAVEVEECICPQGYRGPSCQNCASGYTRTAGGLYLGTCEPCNCFGHSNECDEDTGKCRSCQDNTEGKHCERCRPGFYGDAKGRTHSDCQVCPCPGTTASNHTLQESVFSLNHDHNLRGCISETSNLTLFLCVPAGCSCDGRGSATDRCDASGLCQCKSNVEGRNCNMCRTGFFFLDAGNRDGCLPCFCMGVTQQCRSSTYYRDTIVTPFFPPSNFQNFALVNRQRTTKITSGFTVEITNEEPLLSFRHFGPESYFWQLPEPYQGDKVASYGGRLKYTLSYNAGYRASSVPDSDVQITGNDITLVANHHEQLRARETKTFEIVFKEQLWKRPDGQAATREHLLMVLADLDEILIRATFTTDMISASIGGVSMETAVAAYTSRIQAQEVEECRCPPGYTGLSCQDCAPGYARTGGGLYLGHCELCECSGHSESCHPETRVCSGCLHGTTGEFCNFCAAGYYGDATAGTPEDCQRCACPLSSQENQFSPTCESSRDGGYRCTSCAPGYTGQYCESCAPGYTGNPNIPGQKCLPFDRIPLLIRVVPERVTVSRGDRVQLKCQVSGQGPYRYSWTRADGRPLSRRVIQRNRGEELFIQEIEPSDAGVYLCVCRNAQSTNTSRAEVVVSVPPFKAITVTVEEPKIQTVRPGVTINFICTAKSQSPAYTLVWTRQLGGKLPDTAVDFNGILTIRNVRPEDAGGYICTGSNMFAMDEGSAVLHVPATAQVRYQAFETLEGHRLSTAPSAPVAAIEPQILTVKQGQTAELRCTATGNPPPTLQWSGTVISPNAVVRGGLLRIAAVERSDEAVYFCQARNSAGEHTARTIIYVQSNGNLPQVQVSPQQIDVYEGETVRLYCRAGGHPTPMLSWKKLGGVLPAQARAERTDIGTLIIPSIAAAHGGVYLCVGSNSAGSAEGRIEVTVITSQGSPPRVRVHPSPASVTEGGSLELVCQARGQPEPTLTWHRAGSALTANHQVCNLLPLRCGQYSQHTLWPTLPNTCVCESGERECVSGRARVCECVSGRARVCECVSGRARVCECVSVSVTVSALCVFQVLGSRLQIVKATVADAGDYSCEAENSLGRERATVSVSVTSLSTRKSPTRSLFVTNSKWSIRLTLAFPVLPAARGSPPRVRVHPAQAFVTEGGSLELACQAQGQPEPTLTWHRMGSALTANHQLARCLLAVLNFVALCDIKLFTQVNCCFGHSLTVFVYRCPAGQQSPIISTGPQEVTVIQGHNVSLKCEILEGAQPLRIEWITPSQHFPQNRSGGHIFIGWMVGWLIGWLVDFAVCQSINLVFCSPGVPTVSVSPRGPVRLGVRDSITVECISKAEPRPVVSWHRIEGRQRKPLDAQTTQISSARVEDSGTYLCQAVNQLGSAESRVEVLVDLTPSAPTAPQITVEETTSVATTGGTTTLHCSATGYPTPVIQWSKLRAPLPWQHKIVNGSLVIPNLGLQDSGQYICNASNSAGFKEIFIMLDVESPPYATFNNEAVTVRVGEVIRLQCLAQGTPPLQYQWSKLGGKLPSRARIRDGVLQINLAVISDSDTYSCLVKNKVGESEATATVRVRCNGRNGGLGNSPLAVRVTPQIDVKNIGGTVEFTCSVIGDPKPRIQWLKQGGHLPPDHKISKDVLRISNLQQENEGIYICRATSRYEQAQDSAKLTIQALPIVMINVRTSVQTVMIGGSVEFECQAIGDPQPVVGWSKVEGTLPPGVRIGNGMLKIANVKESDAGRYRCTATNQVGSVESEVVLHVQTIPRITPQPEIKEVAIGSSAVFPCLASGFPAPDVTWTKLEGDLPAGARVDNNVLTIQSATPEHTGTYVCTATNEQGTETAYAMLKVRDRVVPYFTQDPVSYIALPTIKDAYHKFEIRITFRPDAADGMIIYNGQKKTTGADFISFGLVGGRPEFRFDVGSGMATIRHPNPISLGEYHTVVLQRNLTQGSLSVDHNLPVSGTSQGSFRGLDLNEDLYVGGYPDFDNISKATGLDSGFMGCIRQLTIQGDEVIFSLPELRATGISNCPTCKDKPCKNGGNCVDSDTSRYVCLCKRGFTGSNCEHSQDLHCHPEACGPNATCVNRADGLPYICRCHLGKRGPKCMDGTLVTAPSFRGRESFVSYPALSNIHNELTIEMRFKPRSPTGLMFFSSGKRMKMNDFVSVALDNGFVEFRYDLGSGLAILQSLKPVTLNKWHQLRAHRYNKEGSLHVDNDLEVRQSSPGKSQGLNLRSPMYLGGVATSEALPKALSVTQGMDGCIAEVLINGKKVDLSYTFTASLNVGQCYDNLLCDTQPCLHGGTCLATAESEYQCLCPQQYQGERCEVYLEPCSQTNPCMNGGTCERNHCFCPMGFTGQKCELGTNVDGNISWISALFICQRLGGTLSYLGLFLYFPPSTPRVPETIEMKVRTRTSNGLLLWQGVVTTLPTEAVTVFCLTCSYQLGSGEANILSEDPINDGEWHKITAVREGKSGHIQVDEDEVVRGESTGDKVMVNTKGSIYLGGAPDIKPFTGGKFTSGITGCIKDLLLLNQRPDQHYVEPIDLRVHAEGGVNAQECPS</sequence>
<feature type="domain" description="EGF-like" evidence="16">
    <location>
        <begin position="3370"/>
        <end position="3403"/>
    </location>
</feature>
<dbReference type="PROSITE" id="PS50835">
    <property type="entry name" value="IG_LIKE"/>
    <property type="match status" value="14"/>
</dbReference>
<dbReference type="Gene3D" id="4.10.400.10">
    <property type="entry name" value="Low-density Lipoprotein Receptor"/>
    <property type="match status" value="4"/>
</dbReference>
<dbReference type="PROSITE" id="PS50025">
    <property type="entry name" value="LAM_G_DOMAIN"/>
    <property type="match status" value="3"/>
</dbReference>
<reference evidence="21" key="1">
    <citation type="journal article" date="2006" name="Science">
        <title>Ancient noncoding elements conserved in the human genome.</title>
        <authorList>
            <person name="Venkatesh B."/>
            <person name="Kirkness E.F."/>
            <person name="Loh Y.H."/>
            <person name="Halpern A.L."/>
            <person name="Lee A.P."/>
            <person name="Johnson J."/>
            <person name="Dandona N."/>
            <person name="Viswanathan L.D."/>
            <person name="Tay A."/>
            <person name="Venter J.C."/>
            <person name="Strausberg R.L."/>
            <person name="Brenner S."/>
        </authorList>
    </citation>
    <scope>NUCLEOTIDE SEQUENCE [LARGE SCALE GENOMIC DNA]</scope>
</reference>
<dbReference type="PROSITE" id="PS50026">
    <property type="entry name" value="EGF_3"/>
    <property type="match status" value="4"/>
</dbReference>
<dbReference type="CDD" id="cd05754">
    <property type="entry name" value="IgI_Perlecan_like"/>
    <property type="match status" value="1"/>
</dbReference>
<feature type="domain" description="Ig-like" evidence="18">
    <location>
        <begin position="1597"/>
        <end position="1685"/>
    </location>
</feature>
<dbReference type="FunFam" id="2.60.40.10:FF:000032">
    <property type="entry name" value="palladin isoform X1"/>
    <property type="match status" value="1"/>
</dbReference>
<feature type="disulfide bond" evidence="12">
    <location>
        <begin position="3393"/>
        <end position="3402"/>
    </location>
</feature>
<evidence type="ECO:0000256" key="13">
    <source>
        <dbReference type="PROSITE-ProRule" id="PRU00124"/>
    </source>
</evidence>
<feature type="domain" description="Ig-like" evidence="18">
    <location>
        <begin position="382"/>
        <end position="459"/>
    </location>
</feature>
<feature type="domain" description="Ig-like" evidence="18">
    <location>
        <begin position="2633"/>
        <end position="2716"/>
    </location>
</feature>
<feature type="disulfide bond" evidence="14">
    <location>
        <begin position="1218"/>
        <end position="1227"/>
    </location>
</feature>
<feature type="disulfide bond" evidence="13">
    <location>
        <begin position="301"/>
        <end position="313"/>
    </location>
</feature>
<evidence type="ECO:0000256" key="6">
    <source>
        <dbReference type="ARBA" id="ARBA00022737"/>
    </source>
</evidence>
<dbReference type="InterPro" id="IPR013783">
    <property type="entry name" value="Ig-like_fold"/>
</dbReference>
<keyword evidence="9" id="KW-0325">Glycoprotein</keyword>
<feature type="disulfide bond" evidence="12">
    <location>
        <begin position="3098"/>
        <end position="3107"/>
    </location>
</feature>
<comment type="subcellular location">
    <subcellularLocation>
        <location evidence="1">Secreted</location>
        <location evidence="1">Extracellular space</location>
        <location evidence="1">Extracellular matrix</location>
        <location evidence="1">Basement membrane</location>
    </subcellularLocation>
</comment>
<feature type="domain" description="Laminin G" evidence="15">
    <location>
        <begin position="3423"/>
        <end position="3600"/>
    </location>
</feature>
<dbReference type="PANTHER" id="PTHR12231:SF267">
    <property type="entry name" value="BASEMENT MEMBRANE-SPECIFIC HEPARAN SULFATE PROTEOGLYCAN CORE PROTEIN"/>
    <property type="match status" value="1"/>
</dbReference>
<keyword evidence="21" id="KW-1185">Reference proteome</keyword>
<evidence type="ECO:0000256" key="2">
    <source>
        <dbReference type="ARBA" id="ARBA00022525"/>
    </source>
</evidence>
<feature type="disulfide bond" evidence="14">
    <location>
        <begin position="1198"/>
        <end position="1210"/>
    </location>
</feature>
<keyword evidence="11" id="KW-0393">Immunoglobulin domain</keyword>
<dbReference type="Pfam" id="PF00057">
    <property type="entry name" value="Ldl_recept_a"/>
    <property type="match status" value="4"/>
</dbReference>
<feature type="domain" description="Ig-like" evidence="18">
    <location>
        <begin position="1986"/>
        <end position="2148"/>
    </location>
</feature>
<dbReference type="CDD" id="cd00096">
    <property type="entry name" value="Ig"/>
    <property type="match status" value="1"/>
</dbReference>
<dbReference type="InterPro" id="IPR036055">
    <property type="entry name" value="LDL_receptor-like_sf"/>
</dbReference>
<evidence type="ECO:0000259" key="18">
    <source>
        <dbReference type="PROSITE" id="PS50835"/>
    </source>
</evidence>
<feature type="domain" description="Ig-like" evidence="18">
    <location>
        <begin position="2450"/>
        <end position="2521"/>
    </location>
</feature>
<dbReference type="CDD" id="cd05743">
    <property type="entry name" value="Ig_Perlecan_like"/>
    <property type="match status" value="1"/>
</dbReference>
<dbReference type="PANTHER" id="PTHR12231">
    <property type="entry name" value="CTX-RELATED TYPE I TRANSMEMBRANE PROTEIN"/>
    <property type="match status" value="1"/>
</dbReference>
<dbReference type="InterPro" id="IPR056863">
    <property type="entry name" value="LMN_ATRN_NET-like_EGF"/>
</dbReference>
<dbReference type="InterPro" id="IPR002049">
    <property type="entry name" value="LE_dom"/>
</dbReference>
<evidence type="ECO:0000256" key="9">
    <source>
        <dbReference type="ARBA" id="ARBA00023180"/>
    </source>
</evidence>
<dbReference type="InterPro" id="IPR036179">
    <property type="entry name" value="Ig-like_dom_sf"/>
</dbReference>
<dbReference type="GO" id="GO:0005604">
    <property type="term" value="C:basement membrane"/>
    <property type="evidence" value="ECO:0007669"/>
    <property type="project" value="UniProtKB-SubCell"/>
</dbReference>
<dbReference type="Pfam" id="PF02210">
    <property type="entry name" value="Laminin_G_2"/>
    <property type="match status" value="1"/>
</dbReference>
<feature type="disulfide bond" evidence="13">
    <location>
        <begin position="268"/>
        <end position="286"/>
    </location>
</feature>
<evidence type="ECO:0000256" key="11">
    <source>
        <dbReference type="ARBA" id="ARBA00023319"/>
    </source>
</evidence>
<keyword evidence="4 12" id="KW-0245">EGF-like domain</keyword>
<evidence type="ECO:0000256" key="8">
    <source>
        <dbReference type="ARBA" id="ARBA00023157"/>
    </source>
</evidence>
<feature type="disulfide bond" evidence="12">
    <location>
        <begin position="3358"/>
        <end position="3367"/>
    </location>
</feature>
<dbReference type="PRINTS" id="PR00261">
    <property type="entry name" value="LDLRECEPTOR"/>
</dbReference>
<dbReference type="SUPFAM" id="SSF49899">
    <property type="entry name" value="Concanavalin A-like lectins/glucanases"/>
    <property type="match status" value="3"/>
</dbReference>
<dbReference type="Pfam" id="PF00054">
    <property type="entry name" value="Laminin_G_1"/>
    <property type="match status" value="2"/>
</dbReference>
<dbReference type="PROSITE" id="PS51115">
    <property type="entry name" value="LAMININ_IVA"/>
    <property type="match status" value="3"/>
</dbReference>
<dbReference type="Gene3D" id="2.10.25.10">
    <property type="entry name" value="Laminin"/>
    <property type="match status" value="9"/>
</dbReference>
<feature type="domain" description="EGF-like" evidence="16">
    <location>
        <begin position="3111"/>
        <end position="3149"/>
    </location>
</feature>
<organism evidence="20 21">
    <name type="scientific">Callorhinchus milii</name>
    <name type="common">Ghost shark</name>
    <dbReference type="NCBI Taxonomy" id="7868"/>
    <lineage>
        <taxon>Eukaryota</taxon>
        <taxon>Metazoa</taxon>
        <taxon>Chordata</taxon>
        <taxon>Craniata</taxon>
        <taxon>Vertebrata</taxon>
        <taxon>Chondrichthyes</taxon>
        <taxon>Holocephali</taxon>
        <taxon>Chimaeriformes</taxon>
        <taxon>Callorhinchidae</taxon>
        <taxon>Callorhinchus</taxon>
    </lineage>
</organism>
<dbReference type="FunFam" id="2.60.40.10:FF:000602">
    <property type="entry name" value="Basement membrane-specific heparan sulfate proteoglycan core protein"/>
    <property type="match status" value="1"/>
</dbReference>
<feature type="domain" description="Laminin EGF-like" evidence="17">
    <location>
        <begin position="1485"/>
        <end position="1534"/>
    </location>
</feature>
<reference evidence="21" key="2">
    <citation type="journal article" date="2007" name="PLoS Biol.">
        <title>Survey sequencing and comparative analysis of the elephant shark (Callorhinchus milii) genome.</title>
        <authorList>
            <person name="Venkatesh B."/>
            <person name="Kirkness E.F."/>
            <person name="Loh Y.H."/>
            <person name="Halpern A.L."/>
            <person name="Lee A.P."/>
            <person name="Johnson J."/>
            <person name="Dandona N."/>
            <person name="Viswanathan L.D."/>
            <person name="Tay A."/>
            <person name="Venter J.C."/>
            <person name="Strausberg R.L."/>
            <person name="Brenner S."/>
        </authorList>
    </citation>
    <scope>NUCLEOTIDE SEQUENCE [LARGE SCALE GENOMIC DNA]</scope>
</reference>
<dbReference type="InterPro" id="IPR002172">
    <property type="entry name" value="LDrepeatLR_classA_rpt"/>
</dbReference>
<feature type="domain" description="Laminin G" evidence="15">
    <location>
        <begin position="3155"/>
        <end position="3335"/>
    </location>
</feature>
<dbReference type="SUPFAM" id="SSF57196">
    <property type="entry name" value="EGF/Laminin"/>
    <property type="match status" value="7"/>
</dbReference>
<dbReference type="InterPro" id="IPR013098">
    <property type="entry name" value="Ig_I-set"/>
</dbReference>
<feature type="domain" description="Ig-like" evidence="18">
    <location>
        <begin position="2536"/>
        <end position="2619"/>
    </location>
</feature>
<feature type="disulfide bond" evidence="13">
    <location>
        <begin position="189"/>
        <end position="207"/>
    </location>
</feature>
<dbReference type="SMART" id="SM00408">
    <property type="entry name" value="IGc2"/>
    <property type="match status" value="13"/>
</dbReference>